<feature type="domain" description="DNA methylase N-4/N-6" evidence="5">
    <location>
        <begin position="28"/>
        <end position="123"/>
    </location>
</feature>
<dbReference type="SUPFAM" id="SSF53335">
    <property type="entry name" value="S-adenosyl-L-methionine-dependent methyltransferases"/>
    <property type="match status" value="1"/>
</dbReference>
<evidence type="ECO:0000256" key="3">
    <source>
        <dbReference type="ARBA" id="ARBA00022679"/>
    </source>
</evidence>
<evidence type="ECO:0000256" key="2">
    <source>
        <dbReference type="ARBA" id="ARBA00022603"/>
    </source>
</evidence>
<dbReference type="AlphaFoldDB" id="X1U0T6"/>
<keyword evidence="3" id="KW-0808">Transferase</keyword>
<sequence>MANGTTKNAFYHGDCQFVLSHDIPAESVDLIYLDPPFFTGKIQKGKWQPGAMEVSFEDSKRFWAEKGVAEEAPVWMQHIAIKHPSFASYLYYMMERLQACEKVLKKTGSIYLHCDYRASHYLKMV</sequence>
<proteinExistence type="inferred from homology"/>
<dbReference type="PRINTS" id="PR00506">
    <property type="entry name" value="D21N6MTFRASE"/>
</dbReference>
<dbReference type="PROSITE" id="PS00092">
    <property type="entry name" value="N6_MTASE"/>
    <property type="match status" value="1"/>
</dbReference>
<dbReference type="Pfam" id="PF01555">
    <property type="entry name" value="N6_N4_Mtase"/>
    <property type="match status" value="1"/>
</dbReference>
<dbReference type="InterPro" id="IPR002295">
    <property type="entry name" value="N4/N6-MTase_EcoPI_Mod-like"/>
</dbReference>
<reference evidence="6" key="1">
    <citation type="journal article" date="2014" name="Front. Microbiol.">
        <title>High frequency of phylogenetically diverse reductive dehalogenase-homologous genes in deep subseafloor sedimentary metagenomes.</title>
        <authorList>
            <person name="Kawai M."/>
            <person name="Futagami T."/>
            <person name="Toyoda A."/>
            <person name="Takaki Y."/>
            <person name="Nishi S."/>
            <person name="Hori S."/>
            <person name="Arai W."/>
            <person name="Tsubouchi T."/>
            <person name="Morono Y."/>
            <person name="Uchiyama I."/>
            <person name="Ito T."/>
            <person name="Fujiyama A."/>
            <person name="Inagaki F."/>
            <person name="Takami H."/>
        </authorList>
    </citation>
    <scope>NUCLEOTIDE SEQUENCE</scope>
    <source>
        <strain evidence="6">Expedition CK06-06</strain>
    </source>
</reference>
<evidence type="ECO:0000256" key="4">
    <source>
        <dbReference type="ARBA" id="ARBA00022691"/>
    </source>
</evidence>
<keyword evidence="2" id="KW-0489">Methyltransferase</keyword>
<comment type="similarity">
    <text evidence="1">Belongs to the N(4)/N(6)-methyltransferase family.</text>
</comment>
<feature type="non-terminal residue" evidence="6">
    <location>
        <position position="125"/>
    </location>
</feature>
<gene>
    <name evidence="6" type="ORF">S12H4_31352</name>
</gene>
<comment type="caution">
    <text evidence="6">The sequence shown here is derived from an EMBL/GenBank/DDBJ whole genome shotgun (WGS) entry which is preliminary data.</text>
</comment>
<name>X1U0T6_9ZZZZ</name>
<evidence type="ECO:0000256" key="1">
    <source>
        <dbReference type="ARBA" id="ARBA00006594"/>
    </source>
</evidence>
<dbReference type="EMBL" id="BARW01018288">
    <property type="protein sequence ID" value="GAI97221.1"/>
    <property type="molecule type" value="Genomic_DNA"/>
</dbReference>
<organism evidence="6">
    <name type="scientific">marine sediment metagenome</name>
    <dbReference type="NCBI Taxonomy" id="412755"/>
    <lineage>
        <taxon>unclassified sequences</taxon>
        <taxon>metagenomes</taxon>
        <taxon>ecological metagenomes</taxon>
    </lineage>
</organism>
<accession>X1U0T6</accession>
<dbReference type="GO" id="GO:0008170">
    <property type="term" value="F:N-methyltransferase activity"/>
    <property type="evidence" value="ECO:0007669"/>
    <property type="project" value="InterPro"/>
</dbReference>
<protein>
    <recommendedName>
        <fullName evidence="5">DNA methylase N-4/N-6 domain-containing protein</fullName>
    </recommendedName>
</protein>
<evidence type="ECO:0000313" key="6">
    <source>
        <dbReference type="EMBL" id="GAI97221.1"/>
    </source>
</evidence>
<dbReference type="InterPro" id="IPR002052">
    <property type="entry name" value="DNA_methylase_N6_adenine_CS"/>
</dbReference>
<dbReference type="Gene3D" id="3.40.50.150">
    <property type="entry name" value="Vaccinia Virus protein VP39"/>
    <property type="match status" value="1"/>
</dbReference>
<keyword evidence="4" id="KW-0949">S-adenosyl-L-methionine</keyword>
<dbReference type="InterPro" id="IPR002941">
    <property type="entry name" value="DNA_methylase_N4/N6"/>
</dbReference>
<evidence type="ECO:0000259" key="5">
    <source>
        <dbReference type="Pfam" id="PF01555"/>
    </source>
</evidence>
<dbReference type="GO" id="GO:0003677">
    <property type="term" value="F:DNA binding"/>
    <property type="evidence" value="ECO:0007669"/>
    <property type="project" value="InterPro"/>
</dbReference>
<dbReference type="InterPro" id="IPR029063">
    <property type="entry name" value="SAM-dependent_MTases_sf"/>
</dbReference>
<dbReference type="GO" id="GO:0032259">
    <property type="term" value="P:methylation"/>
    <property type="evidence" value="ECO:0007669"/>
    <property type="project" value="UniProtKB-KW"/>
</dbReference>